<dbReference type="Pfam" id="PF06356">
    <property type="entry name" value="DUF1064"/>
    <property type="match status" value="1"/>
</dbReference>
<dbReference type="AlphaFoldDB" id="A0ABD6Y5P5"/>
<evidence type="ECO:0000313" key="1">
    <source>
        <dbReference type="EMBL" id="PWT37239.1"/>
    </source>
</evidence>
<dbReference type="RefSeq" id="WP_109884897.1">
    <property type="nucleotide sequence ID" value="NZ_QGHR01000047.1"/>
</dbReference>
<dbReference type="Proteomes" id="UP000245735">
    <property type="component" value="Unassembled WGS sequence"/>
</dbReference>
<accession>A0ABD6Y5P5</accession>
<gene>
    <name evidence="1" type="ORF">DKZ35_06320</name>
</gene>
<dbReference type="EMBL" id="QGHV01000034">
    <property type="protein sequence ID" value="PWT37239.1"/>
    <property type="molecule type" value="Genomic_DNA"/>
</dbReference>
<sequence>MQKNTRYFGRKIEYHGEKFDSIREANFFKKFVEPFGYNYTLHENFRLHPIVELCNGVIKLRSSSYKPDIVIRDKKGKLLHVIDIKSGFNTQYNIDQAAALRFKMFAMKYEIPVEVVVPNLKSFRVKIIGTTKKFTPVTKHNLNYTIDELVKEEEAE</sequence>
<reference evidence="2" key="1">
    <citation type="journal article" date="2018" name="Front. Microbiol.">
        <title>Comparative Genomics of the Herbivore Gut Symbiont Lactobacillus reuteri Reveals Genetic Diversity and Lifestyle Adaptation.</title>
        <authorList>
            <person name="Zhao J."/>
        </authorList>
    </citation>
    <scope>NUCLEOTIDE SEQUENCE [LARGE SCALE GENOMIC DNA]</scope>
    <source>
        <strain evidence="2">LR9</strain>
    </source>
</reference>
<proteinExistence type="predicted"/>
<comment type="caution">
    <text evidence="1">The sequence shown here is derived from an EMBL/GenBank/DDBJ whole genome shotgun (WGS) entry which is preliminary data.</text>
</comment>
<evidence type="ECO:0000313" key="2">
    <source>
        <dbReference type="Proteomes" id="UP000245735"/>
    </source>
</evidence>
<protein>
    <recommendedName>
        <fullName evidence="3">DUF1064 domain-containing protein</fullName>
    </recommendedName>
</protein>
<organism evidence="1 2">
    <name type="scientific">Limosilactobacillus reuteri</name>
    <name type="common">Lactobacillus reuteri</name>
    <dbReference type="NCBI Taxonomy" id="1598"/>
    <lineage>
        <taxon>Bacteria</taxon>
        <taxon>Bacillati</taxon>
        <taxon>Bacillota</taxon>
        <taxon>Bacilli</taxon>
        <taxon>Lactobacillales</taxon>
        <taxon>Lactobacillaceae</taxon>
        <taxon>Limosilactobacillus</taxon>
    </lineage>
</organism>
<name>A0ABD6Y5P5_LIMRT</name>
<dbReference type="InterPro" id="IPR009414">
    <property type="entry name" value="DUF1064"/>
</dbReference>
<evidence type="ECO:0008006" key="3">
    <source>
        <dbReference type="Google" id="ProtNLM"/>
    </source>
</evidence>